<dbReference type="AlphaFoldDB" id="A0A2D0NHT2"/>
<dbReference type="Gene3D" id="3.40.720.10">
    <property type="entry name" value="Alkaline Phosphatase, subunit A"/>
    <property type="match status" value="1"/>
</dbReference>
<keyword evidence="2" id="KW-0378">Hydrolase</keyword>
<comment type="caution">
    <text evidence="4">The sequence shown here is derived from an EMBL/GenBank/DDBJ whole genome shotgun (WGS) entry which is preliminary data.</text>
</comment>
<accession>A0A2D0NHT2</accession>
<evidence type="ECO:0000313" key="4">
    <source>
        <dbReference type="EMBL" id="PHN07936.1"/>
    </source>
</evidence>
<dbReference type="InterPro" id="IPR052701">
    <property type="entry name" value="GAG_Ulvan_Degrading_Sulfatases"/>
</dbReference>
<protein>
    <submittedName>
        <fullName evidence="4">Cerebroside-sulfatase</fullName>
    </submittedName>
</protein>
<gene>
    <name evidence="4" type="ORF">CRP01_04050</name>
</gene>
<dbReference type="PANTHER" id="PTHR43751:SF3">
    <property type="entry name" value="SULFATASE N-TERMINAL DOMAIN-CONTAINING PROTEIN"/>
    <property type="match status" value="1"/>
</dbReference>
<name>A0A2D0NHT2_FLAN2</name>
<keyword evidence="5" id="KW-1185">Reference proteome</keyword>
<dbReference type="Pfam" id="PF00884">
    <property type="entry name" value="Sulfatase"/>
    <property type="match status" value="1"/>
</dbReference>
<evidence type="ECO:0000256" key="2">
    <source>
        <dbReference type="ARBA" id="ARBA00022801"/>
    </source>
</evidence>
<dbReference type="InterPro" id="IPR000917">
    <property type="entry name" value="Sulfatase_N"/>
</dbReference>
<dbReference type="SUPFAM" id="SSF53649">
    <property type="entry name" value="Alkaline phosphatase-like"/>
    <property type="match status" value="1"/>
</dbReference>
<dbReference type="PROSITE" id="PS00523">
    <property type="entry name" value="SULFATASE_1"/>
    <property type="match status" value="1"/>
</dbReference>
<dbReference type="PANTHER" id="PTHR43751">
    <property type="entry name" value="SULFATASE"/>
    <property type="match status" value="1"/>
</dbReference>
<proteinExistence type="inferred from homology"/>
<dbReference type="EMBL" id="PDUD01000004">
    <property type="protein sequence ID" value="PHN07936.1"/>
    <property type="molecule type" value="Genomic_DNA"/>
</dbReference>
<dbReference type="Proteomes" id="UP000223913">
    <property type="component" value="Unassembled WGS sequence"/>
</dbReference>
<dbReference type="CDD" id="cd16145">
    <property type="entry name" value="ARS_like"/>
    <property type="match status" value="1"/>
</dbReference>
<dbReference type="GO" id="GO:0016787">
    <property type="term" value="F:hydrolase activity"/>
    <property type="evidence" value="ECO:0007669"/>
    <property type="project" value="UniProtKB-KW"/>
</dbReference>
<organism evidence="4 5">
    <name type="scientific">Flavilitoribacter nigricans (strain ATCC 23147 / DSM 23189 / NBRC 102662 / NCIMB 1420 / SS-2)</name>
    <name type="common">Lewinella nigricans</name>
    <dbReference type="NCBI Taxonomy" id="1122177"/>
    <lineage>
        <taxon>Bacteria</taxon>
        <taxon>Pseudomonadati</taxon>
        <taxon>Bacteroidota</taxon>
        <taxon>Saprospiria</taxon>
        <taxon>Saprospirales</taxon>
        <taxon>Lewinellaceae</taxon>
        <taxon>Flavilitoribacter</taxon>
    </lineage>
</organism>
<dbReference type="InterPro" id="IPR017850">
    <property type="entry name" value="Alkaline_phosphatase_core_sf"/>
</dbReference>
<comment type="similarity">
    <text evidence="1">Belongs to the sulfatase family.</text>
</comment>
<dbReference type="InterPro" id="IPR024607">
    <property type="entry name" value="Sulfatase_CS"/>
</dbReference>
<dbReference type="OrthoDB" id="9764377at2"/>
<evidence type="ECO:0000259" key="3">
    <source>
        <dbReference type="Pfam" id="PF00884"/>
    </source>
</evidence>
<dbReference type="Gene3D" id="3.30.1120.10">
    <property type="match status" value="1"/>
</dbReference>
<dbReference type="RefSeq" id="WP_099148725.1">
    <property type="nucleotide sequence ID" value="NZ_PDUD01000004.1"/>
</dbReference>
<evidence type="ECO:0000256" key="1">
    <source>
        <dbReference type="ARBA" id="ARBA00008779"/>
    </source>
</evidence>
<sequence length="480" mass="53897">MKNTSILTLTLFLFTVVLFSRCSQENDPVDSAKPNVIFIMADDLGYGDVGVYGQERIQTPRLDQMAEQGLKFTQFYAGTSVCAPSRSSLITGLTTGHTEIRGNLQNGRRNGQQPLSAGTYTIAKLMKEAGYTTGMIGKWGLGNPNTSGNPLRHGWDFFYGYTDQVLAHNYYPEYLWKNNEKVFLDNEVNYLDTSAWHGGLGSYSTQKREYSGDLLFEEAEAFIQRNQDTPFFLYLPITAPHDNGEQPDSMRFEVPDQGIYEDRPWPKTHKDYAAMITRMDSCIGALLDQLDRLGLAENTLILFTSDNGPFNNHPTTDFFDSNGPLRGAKRDLYEGGMREPMIARWTGKIEPNTTSDHLGAFWDLMPTLAELVGVAPPENTDGISFVPTLLGETEQKEHAHLYWEFHEGTGSQAIRQGKWKAVRTDAITHPEGGLELYDLSTDLGESQNLADEYPEKVRELDSLMTASRTHSDLFPFGRDD</sequence>
<feature type="domain" description="Sulfatase N-terminal" evidence="3">
    <location>
        <begin position="34"/>
        <end position="374"/>
    </location>
</feature>
<evidence type="ECO:0000313" key="5">
    <source>
        <dbReference type="Proteomes" id="UP000223913"/>
    </source>
</evidence>
<reference evidence="4 5" key="1">
    <citation type="submission" date="2017-10" db="EMBL/GenBank/DDBJ databases">
        <title>The draft genome sequence of Lewinella nigricans NBRC 102662.</title>
        <authorList>
            <person name="Wang K."/>
        </authorList>
    </citation>
    <scope>NUCLEOTIDE SEQUENCE [LARGE SCALE GENOMIC DNA]</scope>
    <source>
        <strain evidence="4 5">NBRC 102662</strain>
    </source>
</reference>